<dbReference type="Proteomes" id="UP000604046">
    <property type="component" value="Unassembled WGS sequence"/>
</dbReference>
<comment type="caution">
    <text evidence="1">The sequence shown here is derived from an EMBL/GenBank/DDBJ whole genome shotgun (WGS) entry which is preliminary data.</text>
</comment>
<dbReference type="AlphaFoldDB" id="A0A812N548"/>
<evidence type="ECO:0000313" key="1">
    <source>
        <dbReference type="EMBL" id="CAE7302807.1"/>
    </source>
</evidence>
<sequence length="100" mass="10836">MGRGLRCLVEACPRAEGCMEDGFPFANPIDWETELIITILTGQACQQGVERLPFVENGQFPAVRVMPDPDYCLGAMLDGFALHAAWGSVANAEHQGRSSP</sequence>
<name>A0A812N548_9DINO</name>
<accession>A0A812N548</accession>
<reference evidence="1" key="1">
    <citation type="submission" date="2021-02" db="EMBL/GenBank/DDBJ databases">
        <authorList>
            <person name="Dougan E. K."/>
            <person name="Rhodes N."/>
            <person name="Thang M."/>
            <person name="Chan C."/>
        </authorList>
    </citation>
    <scope>NUCLEOTIDE SEQUENCE</scope>
</reference>
<proteinExistence type="predicted"/>
<keyword evidence="2" id="KW-1185">Reference proteome</keyword>
<dbReference type="EMBL" id="CAJNDS010002068">
    <property type="protein sequence ID" value="CAE7302807.1"/>
    <property type="molecule type" value="Genomic_DNA"/>
</dbReference>
<evidence type="ECO:0000313" key="2">
    <source>
        <dbReference type="Proteomes" id="UP000604046"/>
    </source>
</evidence>
<protein>
    <submittedName>
        <fullName evidence="1">Uncharacterized protein</fullName>
    </submittedName>
</protein>
<organism evidence="1 2">
    <name type="scientific">Symbiodinium natans</name>
    <dbReference type="NCBI Taxonomy" id="878477"/>
    <lineage>
        <taxon>Eukaryota</taxon>
        <taxon>Sar</taxon>
        <taxon>Alveolata</taxon>
        <taxon>Dinophyceae</taxon>
        <taxon>Suessiales</taxon>
        <taxon>Symbiodiniaceae</taxon>
        <taxon>Symbiodinium</taxon>
    </lineage>
</organism>
<gene>
    <name evidence="1" type="ORF">SNAT2548_LOCUS15928</name>
</gene>